<comment type="caution">
    <text evidence="2">The sequence shown here is derived from an EMBL/GenBank/DDBJ whole genome shotgun (WGS) entry which is preliminary data.</text>
</comment>
<accession>A0A830ZRZ4</accession>
<dbReference type="EMBL" id="CAPB01000009">
    <property type="protein sequence ID" value="CCO93282.1"/>
    <property type="molecule type" value="Genomic_DNA"/>
</dbReference>
<dbReference type="Pfam" id="PF07214">
    <property type="entry name" value="DUF1418"/>
    <property type="match status" value="1"/>
</dbReference>
<dbReference type="Proteomes" id="UP000013111">
    <property type="component" value="Unassembled WGS sequence"/>
</dbReference>
<name>A0A830ZRZ4_ERWAM</name>
<feature type="transmembrane region" description="Helical" evidence="1">
    <location>
        <begin position="42"/>
        <end position="63"/>
    </location>
</feature>
<sequence length="93" mass="10105">MRALSQLPRLVLLLEVVGIAMLVASAFALRERLPWPLSGKPAAKALLFAGTALMLPAVSVMLWRCTRIVAPALFNARSLRDQPTPGDPHDPNH</sequence>
<feature type="transmembrane region" description="Helical" evidence="1">
    <location>
        <begin position="12"/>
        <end position="30"/>
    </location>
</feature>
<organism evidence="2 3">
    <name type="scientific">Erwinia amylovora NBRC 12687 = CFBP 1232</name>
    <dbReference type="NCBI Taxonomy" id="1219359"/>
    <lineage>
        <taxon>Bacteria</taxon>
        <taxon>Pseudomonadati</taxon>
        <taxon>Pseudomonadota</taxon>
        <taxon>Gammaproteobacteria</taxon>
        <taxon>Enterobacterales</taxon>
        <taxon>Erwiniaceae</taxon>
        <taxon>Erwinia</taxon>
    </lineage>
</organism>
<proteinExistence type="predicted"/>
<dbReference type="InterPro" id="IPR010815">
    <property type="entry name" value="DUF1418"/>
</dbReference>
<dbReference type="RefSeq" id="WP_004156853.1">
    <property type="nucleotide sequence ID" value="NZ_BAYW01000016.1"/>
</dbReference>
<keyword evidence="1" id="KW-1133">Transmembrane helix</keyword>
<evidence type="ECO:0000313" key="2">
    <source>
        <dbReference type="EMBL" id="CCO93282.1"/>
    </source>
</evidence>
<reference evidence="2 3" key="1">
    <citation type="submission" date="2012-11" db="EMBL/GenBank/DDBJ databases">
        <authorList>
            <person name="Linke B."/>
        </authorList>
    </citation>
    <scope>NUCLEOTIDE SEQUENCE [LARGE SCALE GENOMIC DNA]</scope>
    <source>
        <strain evidence="3">CFBP 1232</strain>
    </source>
</reference>
<gene>
    <name evidence="2" type="ORF">BN437_1341</name>
</gene>
<evidence type="ECO:0000313" key="3">
    <source>
        <dbReference type="Proteomes" id="UP000013111"/>
    </source>
</evidence>
<evidence type="ECO:0000256" key="1">
    <source>
        <dbReference type="SAM" id="Phobius"/>
    </source>
</evidence>
<reference evidence="2 3" key="2">
    <citation type="submission" date="2013-04" db="EMBL/GenBank/DDBJ databases">
        <title>Comparative genomics of 12 strains of Erwinia amylovora identifies a pan-genome with a large conserved core and provides insights into host specificity.</title>
        <authorList>
            <person name="Mann R.A."/>
            <person name="Smits T.H.M."/>
            <person name="Buehlmann A."/>
            <person name="Blom J."/>
            <person name="Goesmann A."/>
            <person name="Frey J.E."/>
            <person name="Plummer K.M."/>
            <person name="Beer S.V."/>
            <person name="Luck J."/>
            <person name="Duffy B."/>
            <person name="Rodoni B."/>
        </authorList>
    </citation>
    <scope>NUCLEOTIDE SEQUENCE [LARGE SCALE GENOMIC DNA]</scope>
    <source>
        <strain evidence="3">CFBP 1232</strain>
    </source>
</reference>
<evidence type="ECO:0008006" key="4">
    <source>
        <dbReference type="Google" id="ProtNLM"/>
    </source>
</evidence>
<dbReference type="NCBIfam" id="NF007888">
    <property type="entry name" value="PRK10591.2-2"/>
    <property type="match status" value="1"/>
</dbReference>
<keyword evidence="1" id="KW-0472">Membrane</keyword>
<dbReference type="AlphaFoldDB" id="A0A830ZRZ4"/>
<keyword evidence="1" id="KW-0812">Transmembrane</keyword>
<protein>
    <recommendedName>
        <fullName evidence="4">Inner membrane protein</fullName>
    </recommendedName>
</protein>
<dbReference type="GeneID" id="97605603"/>